<keyword evidence="2" id="KW-1185">Reference proteome</keyword>
<gene>
    <name evidence="1" type="ORF">JQC93_09600</name>
</gene>
<organism evidence="1 2">
    <name type="scientific">Vibrio ulleungensis</name>
    <dbReference type="NCBI Taxonomy" id="2807619"/>
    <lineage>
        <taxon>Bacteria</taxon>
        <taxon>Pseudomonadati</taxon>
        <taxon>Pseudomonadota</taxon>
        <taxon>Gammaproteobacteria</taxon>
        <taxon>Vibrionales</taxon>
        <taxon>Vibrionaceae</taxon>
        <taxon>Vibrio</taxon>
    </lineage>
</organism>
<dbReference type="InterPro" id="IPR004027">
    <property type="entry name" value="SEC_C_motif"/>
</dbReference>
<reference evidence="1 2" key="1">
    <citation type="submission" date="2021-02" db="EMBL/GenBank/DDBJ databases">
        <authorList>
            <person name="Park J.-S."/>
        </authorList>
    </citation>
    <scope>NUCLEOTIDE SEQUENCE [LARGE SCALE GENOMIC DNA]</scope>
    <source>
        <strain evidence="1 2">188UL20-2</strain>
    </source>
</reference>
<proteinExistence type="predicted"/>
<accession>A0ABS2HLG5</accession>
<dbReference type="EMBL" id="JAFEUM010000003">
    <property type="protein sequence ID" value="MBM7036661.1"/>
    <property type="molecule type" value="Genomic_DNA"/>
</dbReference>
<comment type="caution">
    <text evidence="1">The sequence shown here is derived from an EMBL/GenBank/DDBJ whole genome shotgun (WGS) entry which is preliminary data.</text>
</comment>
<name>A0ABS2HLG5_9VIBR</name>
<dbReference type="Gene3D" id="3.10.450.50">
    <property type="match status" value="1"/>
</dbReference>
<protein>
    <submittedName>
        <fullName evidence="1">YecA family protein</fullName>
    </submittedName>
</protein>
<dbReference type="RefSeq" id="WP_205158456.1">
    <property type="nucleotide sequence ID" value="NZ_JAFEUM010000003.1"/>
</dbReference>
<dbReference type="PANTHER" id="PTHR33747:SF1">
    <property type="entry name" value="ADENYLATE CYCLASE-ASSOCIATED CAP C-TERMINAL DOMAIN-CONTAINING PROTEIN"/>
    <property type="match status" value="1"/>
</dbReference>
<dbReference type="SUPFAM" id="SSF103642">
    <property type="entry name" value="Sec-C motif"/>
    <property type="match status" value="1"/>
</dbReference>
<evidence type="ECO:0000313" key="1">
    <source>
        <dbReference type="EMBL" id="MBM7036661.1"/>
    </source>
</evidence>
<evidence type="ECO:0000313" key="2">
    <source>
        <dbReference type="Proteomes" id="UP000809621"/>
    </source>
</evidence>
<sequence length="200" mass="22258">MMYPLLALDPNTTEITPYFAEGVLLAANCAVKPLDPDSWLGEIFGELESQDAQLIKQQLQAQYSWLKRGEWAIWSTFSKDEFADFAEGFMTLWPTIEEQWGDIEVLDSTARMLQALLTTLMLAIDESQTQAQMRDAGVEQPPSLSDLLPQFSVMVNEVAMAADEVLVGLHAQRVNPYKDVGRNDDCPCGSGQKFKACCGQ</sequence>
<dbReference type="PANTHER" id="PTHR33747">
    <property type="entry name" value="UPF0225 PROTEIN SCO1677"/>
    <property type="match status" value="1"/>
</dbReference>
<dbReference type="Pfam" id="PF02810">
    <property type="entry name" value="SEC-C"/>
    <property type="match status" value="1"/>
</dbReference>
<dbReference type="Proteomes" id="UP000809621">
    <property type="component" value="Unassembled WGS sequence"/>
</dbReference>